<reference evidence="2" key="1">
    <citation type="journal article" date="2017" name="Proc. Natl. Acad. Sci. U.S.A.">
        <title>Simulation of Deepwater Horizon oil plume reveals substrate specialization within a complex community of hydrocarbon-degraders.</title>
        <authorList>
            <person name="Hu P."/>
            <person name="Dubinsky E.A."/>
            <person name="Probst A.J."/>
            <person name="Wang J."/>
            <person name="Sieber C.M.K."/>
            <person name="Tom L.M."/>
            <person name="Gardinali P."/>
            <person name="Banfield J.F."/>
            <person name="Atlas R.M."/>
            <person name="Andersen G.L."/>
        </authorList>
    </citation>
    <scope>NUCLEOTIDE SEQUENCE [LARGE SCALE GENOMIC DNA]</scope>
</reference>
<accession>A0A1Y5F4G5</accession>
<organism evidence="1 2">
    <name type="scientific">Halobacteriovorax marinus</name>
    <dbReference type="NCBI Taxonomy" id="97084"/>
    <lineage>
        <taxon>Bacteria</taxon>
        <taxon>Pseudomonadati</taxon>
        <taxon>Bdellovibrionota</taxon>
        <taxon>Bacteriovoracia</taxon>
        <taxon>Bacteriovoracales</taxon>
        <taxon>Halobacteriovoraceae</taxon>
        <taxon>Halobacteriovorax</taxon>
    </lineage>
</organism>
<dbReference type="EMBL" id="MAAO01000008">
    <property type="protein sequence ID" value="OUR95447.1"/>
    <property type="molecule type" value="Genomic_DNA"/>
</dbReference>
<evidence type="ECO:0000313" key="2">
    <source>
        <dbReference type="Proteomes" id="UP000196531"/>
    </source>
</evidence>
<protein>
    <submittedName>
        <fullName evidence="1">Uncharacterized protein</fullName>
    </submittedName>
</protein>
<evidence type="ECO:0000313" key="1">
    <source>
        <dbReference type="EMBL" id="OUR95447.1"/>
    </source>
</evidence>
<name>A0A1Y5F4G5_9BACT</name>
<dbReference type="Proteomes" id="UP000196531">
    <property type="component" value="Unassembled WGS sequence"/>
</dbReference>
<sequence length="122" mass="13610">MFNKFVLIFIFTAFFSGVVGESMGNAFDHEEDNSQLVAKTNTILASEISYVDSDCNDCEDESCHSEGAHCVHHCSGVHNVVITNKSVALSSSLYRSTQILWKYYFQYSEPSLDPALKPPLFS</sequence>
<gene>
    <name evidence="1" type="ORF">A9Q84_16575</name>
</gene>
<dbReference type="AlphaFoldDB" id="A0A1Y5F4G5"/>
<comment type="caution">
    <text evidence="1">The sequence shown here is derived from an EMBL/GenBank/DDBJ whole genome shotgun (WGS) entry which is preliminary data.</text>
</comment>
<proteinExistence type="predicted"/>